<keyword evidence="2" id="KW-1185">Reference proteome</keyword>
<evidence type="ECO:0000313" key="1">
    <source>
        <dbReference type="EMBL" id="MBT9312754.1"/>
    </source>
</evidence>
<gene>
    <name evidence="1" type="ORF">IXB28_11090</name>
</gene>
<name>A0ABS5Y4J1_9CYAN</name>
<reference evidence="1 2" key="1">
    <citation type="journal article" date="2021" name="Mar. Drugs">
        <title>Genome Reduction and Secondary Metabolism of the Marine Sponge-Associated Cyanobacterium Leptothoe.</title>
        <authorList>
            <person name="Konstantinou D."/>
            <person name="Popin R.V."/>
            <person name="Fewer D.P."/>
            <person name="Sivonen K."/>
            <person name="Gkelis S."/>
        </authorList>
    </citation>
    <scope>NUCLEOTIDE SEQUENCE [LARGE SCALE GENOMIC DNA]</scope>
    <source>
        <strain evidence="1 2">TAU-MAC 1615</strain>
    </source>
</reference>
<dbReference type="RefSeq" id="WP_215618641.1">
    <property type="nucleotide sequence ID" value="NZ_JADOER010000009.1"/>
</dbReference>
<sequence>MFLRHSCSVLALAGILVGSWLAPALAMEPSRRGSDRLWAESRDLPLVENAPDLSKPLTRSDFIISTAYFSQQLWEFERAHSAELERLCLDFEEKERYLWTRIDGLNGDGSGSLRNEVARAIEMAGQVAQRAEKRAEQRATQTKNRSKQLAVPAPYNGNADLYRLQEEFGLDMRLDDGSFQLDQPLTQADYLDYMRQLEVIYSRVLFAGNSFFTTDPVEFALENQTVINTEQSFSDIFDALGQVRSHLTELRALTRTLNGKQADSAHTARQKSAVGSVAEIPDLTPADPAYGALEFFREITGLGELLGADGRFDGQAALTRGEFVSYSLYLIDAPMVSLLAIGCGFNSAEYIRDIRRSSSPMVDELQQMVRELEGAIADINPQ</sequence>
<comment type="caution">
    <text evidence="1">The sequence shown here is derived from an EMBL/GenBank/DDBJ whole genome shotgun (WGS) entry which is preliminary data.</text>
</comment>
<dbReference type="EMBL" id="JADOER010000009">
    <property type="protein sequence ID" value="MBT9312754.1"/>
    <property type="molecule type" value="Genomic_DNA"/>
</dbReference>
<organism evidence="1 2">
    <name type="scientific">Leptothoe kymatousa TAU-MAC 1615</name>
    <dbReference type="NCBI Taxonomy" id="2364775"/>
    <lineage>
        <taxon>Bacteria</taxon>
        <taxon>Bacillati</taxon>
        <taxon>Cyanobacteriota</taxon>
        <taxon>Cyanophyceae</taxon>
        <taxon>Nodosilineales</taxon>
        <taxon>Cymatolegaceae</taxon>
        <taxon>Leptothoe</taxon>
        <taxon>Leptothoe kymatousa</taxon>
    </lineage>
</organism>
<proteinExistence type="predicted"/>
<accession>A0ABS5Y4J1</accession>
<evidence type="ECO:0000313" key="2">
    <source>
        <dbReference type="Proteomes" id="UP001196661"/>
    </source>
</evidence>
<protein>
    <submittedName>
        <fullName evidence="1">Uncharacterized protein</fullName>
    </submittedName>
</protein>
<dbReference type="Proteomes" id="UP001196661">
    <property type="component" value="Unassembled WGS sequence"/>
</dbReference>